<name>A0A1M6BM10_MALRU</name>
<feature type="transmembrane region" description="Helical" evidence="1">
    <location>
        <begin position="20"/>
        <end position="39"/>
    </location>
</feature>
<keyword evidence="1" id="KW-0812">Transmembrane</keyword>
<feature type="domain" description="Type 4 fimbrial biogenesis protein PilX N-terminal" evidence="2">
    <location>
        <begin position="17"/>
        <end position="66"/>
    </location>
</feature>
<evidence type="ECO:0000259" key="2">
    <source>
        <dbReference type="Pfam" id="PF14341"/>
    </source>
</evidence>
<gene>
    <name evidence="3" type="ORF">SAMN02745165_00226</name>
</gene>
<accession>A0A1M6BM10</accession>
<dbReference type="EMBL" id="FQZT01000001">
    <property type="protein sequence ID" value="SHI49543.1"/>
    <property type="molecule type" value="Genomic_DNA"/>
</dbReference>
<proteinExistence type="predicted"/>
<keyword evidence="1" id="KW-1133">Transmembrane helix</keyword>
<evidence type="ECO:0000313" key="4">
    <source>
        <dbReference type="Proteomes" id="UP000184171"/>
    </source>
</evidence>
<organism evidence="3 4">
    <name type="scientific">Malonomonas rubra DSM 5091</name>
    <dbReference type="NCBI Taxonomy" id="1122189"/>
    <lineage>
        <taxon>Bacteria</taxon>
        <taxon>Pseudomonadati</taxon>
        <taxon>Thermodesulfobacteriota</taxon>
        <taxon>Desulfuromonadia</taxon>
        <taxon>Desulfuromonadales</taxon>
        <taxon>Geopsychrobacteraceae</taxon>
        <taxon>Malonomonas</taxon>
    </lineage>
</organism>
<keyword evidence="4" id="KW-1185">Reference proteome</keyword>
<dbReference type="Proteomes" id="UP000184171">
    <property type="component" value="Unassembled WGS sequence"/>
</dbReference>
<keyword evidence="1" id="KW-0472">Membrane</keyword>
<dbReference type="InterPro" id="IPR025746">
    <property type="entry name" value="PilX_N_dom"/>
</dbReference>
<protein>
    <recommendedName>
        <fullName evidence="2">Type 4 fimbrial biogenesis protein PilX N-terminal domain-containing protein</fullName>
    </recommendedName>
</protein>
<dbReference type="OrthoDB" id="9858431at2"/>
<dbReference type="Pfam" id="PF14341">
    <property type="entry name" value="PilX_N"/>
    <property type="match status" value="1"/>
</dbReference>
<dbReference type="AlphaFoldDB" id="A0A1M6BM10"/>
<reference evidence="3 4" key="1">
    <citation type="submission" date="2016-11" db="EMBL/GenBank/DDBJ databases">
        <authorList>
            <person name="Jaros S."/>
            <person name="Januszkiewicz K."/>
            <person name="Wedrychowicz H."/>
        </authorList>
    </citation>
    <scope>NUCLEOTIDE SEQUENCE [LARGE SCALE GENOMIC DNA]</scope>
    <source>
        <strain evidence="3 4">DSM 5091</strain>
    </source>
</reference>
<dbReference type="STRING" id="1122189.SAMN02745165_00226"/>
<evidence type="ECO:0000313" key="3">
    <source>
        <dbReference type="EMBL" id="SHI49543.1"/>
    </source>
</evidence>
<evidence type="ECO:0000256" key="1">
    <source>
        <dbReference type="SAM" id="Phobius"/>
    </source>
</evidence>
<sequence length="183" mass="19671">MKLLKVKKSGEVLGNEKGFALILTMSMLTVLSITGVMVLNTTDTELKITSNARANSEAFVAAELAVEYAQNKVILDPGSIAAGTNYDLIDDDNDIADLLPDGMELEVNGRNEIDFYTGLPPAGMSNQTSTDAYISNIYRTSNSTDTGDGGDAAYYRVSVEARARDRAAARVETLFVNRGGQVF</sequence>
<dbReference type="RefSeq" id="WP_072904906.1">
    <property type="nucleotide sequence ID" value="NZ_FQZT01000001.1"/>
</dbReference>